<organism evidence="1 2">
    <name type="scientific">Zasmidium cellare ATCC 36951</name>
    <dbReference type="NCBI Taxonomy" id="1080233"/>
    <lineage>
        <taxon>Eukaryota</taxon>
        <taxon>Fungi</taxon>
        <taxon>Dikarya</taxon>
        <taxon>Ascomycota</taxon>
        <taxon>Pezizomycotina</taxon>
        <taxon>Dothideomycetes</taxon>
        <taxon>Dothideomycetidae</taxon>
        <taxon>Mycosphaerellales</taxon>
        <taxon>Mycosphaerellaceae</taxon>
        <taxon>Zasmidium</taxon>
    </lineage>
</organism>
<keyword evidence="2" id="KW-1185">Reference proteome</keyword>
<dbReference type="EMBL" id="ML993592">
    <property type="protein sequence ID" value="KAF2167763.1"/>
    <property type="molecule type" value="Genomic_DNA"/>
</dbReference>
<protein>
    <recommendedName>
        <fullName evidence="3">AB hydrolase-1 domain-containing protein</fullName>
    </recommendedName>
</protein>
<evidence type="ECO:0000313" key="1">
    <source>
        <dbReference type="EMBL" id="KAF2167763.1"/>
    </source>
</evidence>
<dbReference type="AlphaFoldDB" id="A0A6A6CMC0"/>
<gene>
    <name evidence="1" type="ORF">M409DRAFT_21914</name>
</gene>
<dbReference type="GeneID" id="54559362"/>
<dbReference type="OrthoDB" id="5371334at2759"/>
<evidence type="ECO:0008006" key="3">
    <source>
        <dbReference type="Google" id="ProtNLM"/>
    </source>
</evidence>
<dbReference type="SUPFAM" id="SSF53474">
    <property type="entry name" value="alpha/beta-Hydrolases"/>
    <property type="match status" value="1"/>
</dbReference>
<dbReference type="Proteomes" id="UP000799537">
    <property type="component" value="Unassembled WGS sequence"/>
</dbReference>
<evidence type="ECO:0000313" key="2">
    <source>
        <dbReference type="Proteomes" id="UP000799537"/>
    </source>
</evidence>
<dbReference type="RefSeq" id="XP_033668652.1">
    <property type="nucleotide sequence ID" value="XM_033806090.1"/>
</dbReference>
<accession>A0A6A6CMC0</accession>
<sequence>MSPPQTQDPNTAFSTNPSSLFTPFTLRLANNAILTGITHIPSSGLFHTSPTKPLLIAIHGATCSAHNYDINPQYNASTYSALTGITFVAFHRPNYLGSSGWIRKADTFDKPAQGVSDFEEEARWYHEYIFPLLWEEFGLKNGCSALVTTSHSMAVATTIIAAGYYSQTAVEARKYPWAGMVGFGLGEEPTAAMLRGSERLGSVKWKEGELPLGQEEDVHIGPFGKEDKLALMLGPEGCCGEELRELCWRQNTPFLLNEVVDLNGVWRERKEVFKGRVEIPVLYGVGTMEWLWKHEGRHVEMFTRGFVKAPRVEGAVISGAPHAIEWSPMAGGWWLRVFGWAAEVTASREVEGWGLEEFE</sequence>
<dbReference type="InterPro" id="IPR029058">
    <property type="entry name" value="AB_hydrolase_fold"/>
</dbReference>
<name>A0A6A6CMC0_ZASCE</name>
<reference evidence="1" key="1">
    <citation type="journal article" date="2020" name="Stud. Mycol.">
        <title>101 Dothideomycetes genomes: a test case for predicting lifestyles and emergence of pathogens.</title>
        <authorList>
            <person name="Haridas S."/>
            <person name="Albert R."/>
            <person name="Binder M."/>
            <person name="Bloem J."/>
            <person name="Labutti K."/>
            <person name="Salamov A."/>
            <person name="Andreopoulos B."/>
            <person name="Baker S."/>
            <person name="Barry K."/>
            <person name="Bills G."/>
            <person name="Bluhm B."/>
            <person name="Cannon C."/>
            <person name="Castanera R."/>
            <person name="Culley D."/>
            <person name="Daum C."/>
            <person name="Ezra D."/>
            <person name="Gonzalez J."/>
            <person name="Henrissat B."/>
            <person name="Kuo A."/>
            <person name="Liang C."/>
            <person name="Lipzen A."/>
            <person name="Lutzoni F."/>
            <person name="Magnuson J."/>
            <person name="Mondo S."/>
            <person name="Nolan M."/>
            <person name="Ohm R."/>
            <person name="Pangilinan J."/>
            <person name="Park H.-J."/>
            <person name="Ramirez L."/>
            <person name="Alfaro M."/>
            <person name="Sun H."/>
            <person name="Tritt A."/>
            <person name="Yoshinaga Y."/>
            <person name="Zwiers L.-H."/>
            <person name="Turgeon B."/>
            <person name="Goodwin S."/>
            <person name="Spatafora J."/>
            <person name="Crous P."/>
            <person name="Grigoriev I."/>
        </authorList>
    </citation>
    <scope>NUCLEOTIDE SEQUENCE</scope>
    <source>
        <strain evidence="1">ATCC 36951</strain>
    </source>
</reference>
<proteinExistence type="predicted"/>